<evidence type="ECO:0000256" key="13">
    <source>
        <dbReference type="ARBA" id="ARBA00023136"/>
    </source>
</evidence>
<gene>
    <name evidence="17" type="ORF">NVS47_08410</name>
</gene>
<dbReference type="RefSeq" id="WP_089609197.1">
    <property type="nucleotide sequence ID" value="NZ_CP022121.1"/>
</dbReference>
<dbReference type="Gene3D" id="3.30.565.10">
    <property type="entry name" value="Histidine kinase-like ATPase, C-terminal domain"/>
    <property type="match status" value="1"/>
</dbReference>
<keyword evidence="11 14" id="KW-1133">Transmembrane helix</keyword>
<feature type="domain" description="HAMP" evidence="16">
    <location>
        <begin position="192"/>
        <end position="244"/>
    </location>
</feature>
<dbReference type="Gene3D" id="6.10.340.10">
    <property type="match status" value="1"/>
</dbReference>
<comment type="caution">
    <text evidence="17">The sequence shown here is derived from an EMBL/GenBank/DDBJ whole genome shotgun (WGS) entry which is preliminary data.</text>
</comment>
<keyword evidence="4" id="KW-1003">Cell membrane</keyword>
<dbReference type="InterPro" id="IPR003661">
    <property type="entry name" value="HisK_dim/P_dom"/>
</dbReference>
<dbReference type="CDD" id="cd00082">
    <property type="entry name" value="HisKA"/>
    <property type="match status" value="1"/>
</dbReference>
<keyword evidence="13 14" id="KW-0472">Membrane</keyword>
<dbReference type="SUPFAM" id="SSF47384">
    <property type="entry name" value="Homodimeric domain of signal transducing histidine kinase"/>
    <property type="match status" value="1"/>
</dbReference>
<evidence type="ECO:0000256" key="7">
    <source>
        <dbReference type="ARBA" id="ARBA00022692"/>
    </source>
</evidence>
<feature type="transmembrane region" description="Helical" evidence="14">
    <location>
        <begin position="7"/>
        <end position="33"/>
    </location>
</feature>
<evidence type="ECO:0000256" key="2">
    <source>
        <dbReference type="ARBA" id="ARBA00004651"/>
    </source>
</evidence>
<evidence type="ECO:0000256" key="5">
    <source>
        <dbReference type="ARBA" id="ARBA00022553"/>
    </source>
</evidence>
<sequence>MNLKKRLLLANFMTAAFPLVITVLLTLIFLFFYGKLFDPNLSIDRYQQLSNIEQQFFHHQQNLLEGRPETIEEEGNQQQLLDQLERIDGELVILKNDQLLFSSGDFTQIDVAKLSQAENPLGSNDQVMINNISYMVRSVQLNYPDGALAQVILMAPVPDTALSLNVVLSFMVLVFLISLIITNFFISQQLSQTILQPIQHLQQAAGEISKGNLEQEILAEGDQELQELCRDLEMMRIKLKELIHNQLRYEDNRKMLITSMSHDLKTPITSIKGYVEGILDGVANNPEKIKKYLNTIVLKADQVDQLIDDLLLFSKLDLNQIPFQLERVTISDYLKSVLAEHELELERKKIKLFYHNDLDQEQFIFLDREKMKRVVMNILDNAAKYVPEGYGEIHVRLRETNTGVIIEFRDNGAGIREKDLPFIFDRFYRGDQARTDRKGSGLGLAIGKQIVEGHQGRIWAVPATEGGTSIMISLCKG</sequence>
<dbReference type="CDD" id="cd06225">
    <property type="entry name" value="HAMP"/>
    <property type="match status" value="1"/>
</dbReference>
<evidence type="ECO:0000313" key="18">
    <source>
        <dbReference type="Proteomes" id="UP001524944"/>
    </source>
</evidence>
<dbReference type="InterPro" id="IPR004358">
    <property type="entry name" value="Sig_transdc_His_kin-like_C"/>
</dbReference>
<dbReference type="InterPro" id="IPR050398">
    <property type="entry name" value="HssS/ArlS-like"/>
</dbReference>
<organism evidence="17 18">
    <name type="scientific">Dehalobacterium formicoaceticum</name>
    <dbReference type="NCBI Taxonomy" id="51515"/>
    <lineage>
        <taxon>Bacteria</taxon>
        <taxon>Bacillati</taxon>
        <taxon>Bacillota</taxon>
        <taxon>Clostridia</taxon>
        <taxon>Eubacteriales</taxon>
        <taxon>Peptococcaceae</taxon>
        <taxon>Dehalobacterium</taxon>
    </lineage>
</organism>
<keyword evidence="5" id="KW-0597">Phosphoprotein</keyword>
<dbReference type="SUPFAM" id="SSF158472">
    <property type="entry name" value="HAMP domain-like"/>
    <property type="match status" value="1"/>
</dbReference>
<dbReference type="CDD" id="cd00075">
    <property type="entry name" value="HATPase"/>
    <property type="match status" value="1"/>
</dbReference>
<keyword evidence="12" id="KW-0902">Two-component regulatory system</keyword>
<dbReference type="EMBL" id="JANPWE010000003">
    <property type="protein sequence ID" value="MCR6545531.1"/>
    <property type="molecule type" value="Genomic_DNA"/>
</dbReference>
<evidence type="ECO:0000256" key="1">
    <source>
        <dbReference type="ARBA" id="ARBA00000085"/>
    </source>
</evidence>
<dbReference type="SUPFAM" id="SSF55874">
    <property type="entry name" value="ATPase domain of HSP90 chaperone/DNA topoisomerase II/histidine kinase"/>
    <property type="match status" value="1"/>
</dbReference>
<dbReference type="InterPro" id="IPR005467">
    <property type="entry name" value="His_kinase_dom"/>
</dbReference>
<keyword evidence="18" id="KW-1185">Reference proteome</keyword>
<dbReference type="Proteomes" id="UP001524944">
    <property type="component" value="Unassembled WGS sequence"/>
</dbReference>
<evidence type="ECO:0000256" key="14">
    <source>
        <dbReference type="SAM" id="Phobius"/>
    </source>
</evidence>
<evidence type="ECO:0000256" key="11">
    <source>
        <dbReference type="ARBA" id="ARBA00022989"/>
    </source>
</evidence>
<evidence type="ECO:0000259" key="15">
    <source>
        <dbReference type="PROSITE" id="PS50109"/>
    </source>
</evidence>
<evidence type="ECO:0000256" key="3">
    <source>
        <dbReference type="ARBA" id="ARBA00012438"/>
    </source>
</evidence>
<comment type="catalytic activity">
    <reaction evidence="1">
        <text>ATP + protein L-histidine = ADP + protein N-phospho-L-histidine.</text>
        <dbReference type="EC" id="2.7.13.3"/>
    </reaction>
</comment>
<keyword evidence="10 17" id="KW-0067">ATP-binding</keyword>
<dbReference type="Gene3D" id="1.10.287.130">
    <property type="match status" value="1"/>
</dbReference>
<proteinExistence type="predicted"/>
<keyword evidence="6" id="KW-0808">Transferase</keyword>
<evidence type="ECO:0000256" key="6">
    <source>
        <dbReference type="ARBA" id="ARBA00022679"/>
    </source>
</evidence>
<dbReference type="PROSITE" id="PS50885">
    <property type="entry name" value="HAMP"/>
    <property type="match status" value="1"/>
</dbReference>
<keyword evidence="8" id="KW-0547">Nucleotide-binding</keyword>
<dbReference type="InterPro" id="IPR036097">
    <property type="entry name" value="HisK_dim/P_sf"/>
</dbReference>
<evidence type="ECO:0000256" key="10">
    <source>
        <dbReference type="ARBA" id="ARBA00022840"/>
    </source>
</evidence>
<dbReference type="PANTHER" id="PTHR45528:SF1">
    <property type="entry name" value="SENSOR HISTIDINE KINASE CPXA"/>
    <property type="match status" value="1"/>
</dbReference>
<evidence type="ECO:0000256" key="4">
    <source>
        <dbReference type="ARBA" id="ARBA00022475"/>
    </source>
</evidence>
<dbReference type="InterPro" id="IPR003660">
    <property type="entry name" value="HAMP_dom"/>
</dbReference>
<feature type="domain" description="Histidine kinase" evidence="15">
    <location>
        <begin position="259"/>
        <end position="477"/>
    </location>
</feature>
<evidence type="ECO:0000256" key="8">
    <source>
        <dbReference type="ARBA" id="ARBA00022741"/>
    </source>
</evidence>
<feature type="transmembrane region" description="Helical" evidence="14">
    <location>
        <begin position="162"/>
        <end position="186"/>
    </location>
</feature>
<reference evidence="17 18" key="1">
    <citation type="submission" date="2022-08" db="EMBL/GenBank/DDBJ databases">
        <title>Proteogenomics of the novel Dehalobacterium formicoaceticum strain EZ94 highlights a key role of methyltransferases during anaerobic dichloromethane degradation.</title>
        <authorList>
            <person name="Wasmund K."/>
        </authorList>
    </citation>
    <scope>NUCLEOTIDE SEQUENCE [LARGE SCALE GENOMIC DNA]</scope>
    <source>
        <strain evidence="17 18">EZ94</strain>
    </source>
</reference>
<dbReference type="SMART" id="SM00388">
    <property type="entry name" value="HisKA"/>
    <property type="match status" value="1"/>
</dbReference>
<keyword evidence="7 14" id="KW-0812">Transmembrane</keyword>
<dbReference type="Pfam" id="PF00512">
    <property type="entry name" value="HisKA"/>
    <property type="match status" value="1"/>
</dbReference>
<keyword evidence="9" id="KW-0418">Kinase</keyword>
<dbReference type="InterPro" id="IPR003594">
    <property type="entry name" value="HATPase_dom"/>
</dbReference>
<evidence type="ECO:0000259" key="16">
    <source>
        <dbReference type="PROSITE" id="PS50885"/>
    </source>
</evidence>
<dbReference type="SMART" id="SM00304">
    <property type="entry name" value="HAMP"/>
    <property type="match status" value="1"/>
</dbReference>
<dbReference type="GO" id="GO:0005524">
    <property type="term" value="F:ATP binding"/>
    <property type="evidence" value="ECO:0007669"/>
    <property type="project" value="UniProtKB-KW"/>
</dbReference>
<dbReference type="Pfam" id="PF00672">
    <property type="entry name" value="HAMP"/>
    <property type="match status" value="1"/>
</dbReference>
<dbReference type="InterPro" id="IPR036890">
    <property type="entry name" value="HATPase_C_sf"/>
</dbReference>
<dbReference type="PROSITE" id="PS50109">
    <property type="entry name" value="HIS_KIN"/>
    <property type="match status" value="1"/>
</dbReference>
<protein>
    <recommendedName>
        <fullName evidence="3">histidine kinase</fullName>
        <ecNumber evidence="3">2.7.13.3</ecNumber>
    </recommendedName>
</protein>
<evidence type="ECO:0000313" key="17">
    <source>
        <dbReference type="EMBL" id="MCR6545531.1"/>
    </source>
</evidence>
<evidence type="ECO:0000256" key="9">
    <source>
        <dbReference type="ARBA" id="ARBA00022777"/>
    </source>
</evidence>
<comment type="subcellular location">
    <subcellularLocation>
        <location evidence="2">Cell membrane</location>
        <topology evidence="2">Multi-pass membrane protein</topology>
    </subcellularLocation>
</comment>
<dbReference type="PRINTS" id="PR00344">
    <property type="entry name" value="BCTRLSENSOR"/>
</dbReference>
<dbReference type="SMART" id="SM00387">
    <property type="entry name" value="HATPase_c"/>
    <property type="match status" value="1"/>
</dbReference>
<name>A0ABT1Y764_9FIRM</name>
<dbReference type="Pfam" id="PF02518">
    <property type="entry name" value="HATPase_c"/>
    <property type="match status" value="1"/>
</dbReference>
<evidence type="ECO:0000256" key="12">
    <source>
        <dbReference type="ARBA" id="ARBA00023012"/>
    </source>
</evidence>
<dbReference type="PANTHER" id="PTHR45528">
    <property type="entry name" value="SENSOR HISTIDINE KINASE CPXA"/>
    <property type="match status" value="1"/>
</dbReference>
<accession>A0ABT1Y764</accession>
<dbReference type="EC" id="2.7.13.3" evidence="3"/>